<evidence type="ECO:0000313" key="19">
    <source>
        <dbReference type="EMBL" id="ELR11186.1"/>
    </source>
</evidence>
<feature type="domain" description="Endonuclease/exonuclease/phosphatase" evidence="14">
    <location>
        <begin position="225"/>
        <end position="455"/>
    </location>
</feature>
<dbReference type="PANTHER" id="PTHR10682:SF10">
    <property type="entry name" value="POLYNUCLEOTIDE ADENYLYLTRANSFERASE"/>
    <property type="match status" value="1"/>
</dbReference>
<organism evidence="19 20">
    <name type="scientific">Acanthamoeba castellanii (strain ATCC 30010 / Neff)</name>
    <dbReference type="NCBI Taxonomy" id="1257118"/>
    <lineage>
        <taxon>Eukaryota</taxon>
        <taxon>Amoebozoa</taxon>
        <taxon>Discosea</taxon>
        <taxon>Longamoebia</taxon>
        <taxon>Centramoebida</taxon>
        <taxon>Acanthamoebidae</taxon>
        <taxon>Acanthamoeba</taxon>
    </lineage>
</organism>
<dbReference type="OrthoDB" id="412748at2759"/>
<feature type="region of interest" description="Disordered" evidence="13">
    <location>
        <begin position="110"/>
        <end position="160"/>
    </location>
</feature>
<dbReference type="CDD" id="cd05402">
    <property type="entry name" value="NT_PAP_TUTase"/>
    <property type="match status" value="1"/>
</dbReference>
<comment type="cofactor">
    <cofactor evidence="2">
        <name>Mg(2+)</name>
        <dbReference type="ChEBI" id="CHEBI:18420"/>
    </cofactor>
</comment>
<dbReference type="SUPFAM" id="SSF55003">
    <property type="entry name" value="PAP/Archaeal CCA-adding enzyme, C-terminal domain"/>
    <property type="match status" value="1"/>
</dbReference>
<evidence type="ECO:0000313" key="20">
    <source>
        <dbReference type="Proteomes" id="UP000011083"/>
    </source>
</evidence>
<feature type="region of interest" description="Disordered" evidence="13">
    <location>
        <begin position="696"/>
        <end position="725"/>
    </location>
</feature>
<keyword evidence="10" id="KW-0067">ATP-binding</keyword>
<dbReference type="InterPro" id="IPR048840">
    <property type="entry name" value="PolA_pol_NTPase"/>
</dbReference>
<proteinExistence type="inferred from homology"/>
<dbReference type="Proteomes" id="UP000011083">
    <property type="component" value="Unassembled WGS sequence"/>
</dbReference>
<feature type="region of interest" description="Disordered" evidence="13">
    <location>
        <begin position="1"/>
        <end position="39"/>
    </location>
</feature>
<evidence type="ECO:0000256" key="6">
    <source>
        <dbReference type="ARBA" id="ARBA00022664"/>
    </source>
</evidence>
<dbReference type="InterPro" id="IPR005135">
    <property type="entry name" value="Endo/exonuclease/phosphatase"/>
</dbReference>
<evidence type="ECO:0000259" key="16">
    <source>
        <dbReference type="Pfam" id="PF04926"/>
    </source>
</evidence>
<dbReference type="RefSeq" id="XP_004333199.1">
    <property type="nucleotide sequence ID" value="XM_004333151.1"/>
</dbReference>
<feature type="compositionally biased region" description="Low complexity" evidence="13">
    <location>
        <begin position="696"/>
        <end position="716"/>
    </location>
</feature>
<keyword evidence="6" id="KW-0507">mRNA processing</keyword>
<feature type="domain" description="Poly(A) polymerase nucleotidyltransferase" evidence="18">
    <location>
        <begin position="729"/>
        <end position="895"/>
    </location>
</feature>
<comment type="cofactor">
    <cofactor evidence="1">
        <name>Mn(2+)</name>
        <dbReference type="ChEBI" id="CHEBI:29035"/>
    </cofactor>
</comment>
<dbReference type="GO" id="GO:0005524">
    <property type="term" value="F:ATP binding"/>
    <property type="evidence" value="ECO:0007669"/>
    <property type="project" value="UniProtKB-KW"/>
</dbReference>
<dbReference type="AlphaFoldDB" id="L8GG84"/>
<dbReference type="GO" id="GO:0046872">
    <property type="term" value="F:metal ion binding"/>
    <property type="evidence" value="ECO:0007669"/>
    <property type="project" value="UniProtKB-KW"/>
</dbReference>
<comment type="subcellular location">
    <subcellularLocation>
        <location evidence="3">Nucleus</location>
    </subcellularLocation>
</comment>
<dbReference type="InterPro" id="IPR009097">
    <property type="entry name" value="Cyclic_Pdiesterase"/>
</dbReference>
<dbReference type="Pfam" id="PF04928">
    <property type="entry name" value="PAP_central"/>
    <property type="match status" value="1"/>
</dbReference>
<dbReference type="GO" id="GO:0005634">
    <property type="term" value="C:nucleus"/>
    <property type="evidence" value="ECO:0007669"/>
    <property type="project" value="UniProtKB-SubCell"/>
</dbReference>
<dbReference type="Gene3D" id="3.30.70.590">
    <property type="entry name" value="Poly(A) polymerase predicted RNA binding domain"/>
    <property type="match status" value="1"/>
</dbReference>
<dbReference type="EMBL" id="KB008156">
    <property type="protein sequence ID" value="ELR11186.1"/>
    <property type="molecule type" value="Genomic_DNA"/>
</dbReference>
<dbReference type="Pfam" id="PF20750">
    <property type="entry name" value="PAP_NTPase"/>
    <property type="match status" value="1"/>
</dbReference>
<evidence type="ECO:0000256" key="9">
    <source>
        <dbReference type="ARBA" id="ARBA00022741"/>
    </source>
</evidence>
<dbReference type="SUPFAM" id="SSF81631">
    <property type="entry name" value="PAP/OAS1 substrate-binding domain"/>
    <property type="match status" value="1"/>
</dbReference>
<evidence type="ECO:0000256" key="3">
    <source>
        <dbReference type="ARBA" id="ARBA00004123"/>
    </source>
</evidence>
<keyword evidence="7" id="KW-0808">Transferase</keyword>
<feature type="domain" description="Poly(A) polymerase central" evidence="17">
    <location>
        <begin position="900"/>
        <end position="1047"/>
    </location>
</feature>
<dbReference type="Pfam" id="PF04926">
    <property type="entry name" value="PAP_RNA-bind"/>
    <property type="match status" value="1"/>
</dbReference>
<evidence type="ECO:0000256" key="4">
    <source>
        <dbReference type="ARBA" id="ARBA00010912"/>
    </source>
</evidence>
<dbReference type="Pfam" id="PF13563">
    <property type="entry name" value="2_5_RNA_ligase2"/>
    <property type="match status" value="1"/>
</dbReference>
<dbReference type="InterPro" id="IPR036691">
    <property type="entry name" value="Endo/exonu/phosph_ase_sf"/>
</dbReference>
<dbReference type="GO" id="GO:1990817">
    <property type="term" value="F:poly(A) RNA polymerase activity"/>
    <property type="evidence" value="ECO:0007669"/>
    <property type="project" value="UniProtKB-EC"/>
</dbReference>
<evidence type="ECO:0000256" key="7">
    <source>
        <dbReference type="ARBA" id="ARBA00022679"/>
    </source>
</evidence>
<dbReference type="Pfam" id="PF03372">
    <property type="entry name" value="Exo_endo_phos"/>
    <property type="match status" value="1"/>
</dbReference>
<dbReference type="PANTHER" id="PTHR10682">
    <property type="entry name" value="POLY A POLYMERASE"/>
    <property type="match status" value="1"/>
</dbReference>
<keyword evidence="12" id="KW-0539">Nucleus</keyword>
<dbReference type="Gene3D" id="1.10.1410.10">
    <property type="match status" value="1"/>
</dbReference>
<dbReference type="SUPFAM" id="SSF81301">
    <property type="entry name" value="Nucleotidyltransferase"/>
    <property type="match status" value="1"/>
</dbReference>
<reference evidence="19 20" key="1">
    <citation type="journal article" date="2013" name="Genome Biol.">
        <title>Genome of Acanthamoeba castellanii highlights extensive lateral gene transfer and early evolution of tyrosine kinase signaling.</title>
        <authorList>
            <person name="Clarke M."/>
            <person name="Lohan A.J."/>
            <person name="Liu B."/>
            <person name="Lagkouvardos I."/>
            <person name="Roy S."/>
            <person name="Zafar N."/>
            <person name="Bertelli C."/>
            <person name="Schilde C."/>
            <person name="Kianianmomeni A."/>
            <person name="Burglin T.R."/>
            <person name="Frech C."/>
            <person name="Turcotte B."/>
            <person name="Kopec K.O."/>
            <person name="Synnott J.M."/>
            <person name="Choo C."/>
            <person name="Paponov I."/>
            <person name="Finkler A."/>
            <person name="Soon Heng Tan C."/>
            <person name="Hutchins A.P."/>
            <person name="Weinmeier T."/>
            <person name="Rattei T."/>
            <person name="Chu J.S."/>
            <person name="Gimenez G."/>
            <person name="Irimia M."/>
            <person name="Rigden D.J."/>
            <person name="Fitzpatrick D.A."/>
            <person name="Lorenzo-Morales J."/>
            <person name="Bateman A."/>
            <person name="Chiu C.H."/>
            <person name="Tang P."/>
            <person name="Hegemann P."/>
            <person name="Fromm H."/>
            <person name="Raoult D."/>
            <person name="Greub G."/>
            <person name="Miranda-Saavedra D."/>
            <person name="Chen N."/>
            <person name="Nash P."/>
            <person name="Ginger M.L."/>
            <person name="Horn M."/>
            <person name="Schaap P."/>
            <person name="Caler L."/>
            <person name="Loftus B."/>
        </authorList>
    </citation>
    <scope>NUCLEOTIDE SEQUENCE [LARGE SCALE GENOMIC DNA]</scope>
    <source>
        <strain evidence="19 20">Neff</strain>
    </source>
</reference>
<evidence type="ECO:0000256" key="12">
    <source>
        <dbReference type="ARBA" id="ARBA00023242"/>
    </source>
</evidence>
<dbReference type="GO" id="GO:0031123">
    <property type="term" value="P:RNA 3'-end processing"/>
    <property type="evidence" value="ECO:0007669"/>
    <property type="project" value="InterPro"/>
</dbReference>
<keyword evidence="20" id="KW-1185">Reference proteome</keyword>
<evidence type="ECO:0000256" key="13">
    <source>
        <dbReference type="SAM" id="MobiDB-lite"/>
    </source>
</evidence>
<feature type="domain" description="Poly(A) polymerase RNA-binding" evidence="16">
    <location>
        <begin position="1052"/>
        <end position="1220"/>
    </location>
</feature>
<dbReference type="GO" id="GO:0003723">
    <property type="term" value="F:RNA binding"/>
    <property type="evidence" value="ECO:0007669"/>
    <property type="project" value="InterPro"/>
</dbReference>
<sequence>MERSDKSTNKKTTTAPSKPKGQRKNSAEAEEDEKKQTLRTSTDVYHRVKWDEALDKTEWRMGYLDRFRGMLEIPLLEFIPGGDVPWHRVYYFKKGREVMWDRNTRVDKIFGSGDSSAAEADDVKGKGKGKKGGETKGKKGGQEKGASAAPSTAVPEKVRTANKPAVWTPLPVYRWSATTQSWQESSQSIANKTDGVERVTIVTLNVLFDTYLSEKIHTAKRIPVILHHLKNTKADLIVQCNLGLEEVTLIFLESLLSEPWVRENYYVSDYRGDTVVPYGQVLLSRFPIQKLIQHQYTPHKRVIVAQLELNKRTVYVPVVHLTSDRQESCSTKRAHQLNVVFDRTCPAIGDDADYGMDCFLFGDFNFGDDDNDGAVRKDFVDCWPAVRPDELGYTFDPHRNALAAITTSSGRSNRIDRIFVRSPGCWRPSAVDLICTEPLQSSSAGEGQLLFPSDHFGLKAVIEFTAPLGAVAKRLTADGEEEAEEEEPVYVELTREERIALRPQLRTMHSTAVVVVPPRKLWPALQNIRKDHDKSFTRWMPHIVLLWGFIEEDHFANAAEIFKDALASFSPFTLSLKQFKFFEHSRNFTVWLDPEAEDNALKRLQAELEKEFPFCCEQSGKDYGGYSPHLTVGQFVTKKEVLSHIESWGREWEPMEWKVGRVFLISRKDEEPFQIKYAIKFGGGDDAVTFVGHQPGAAEAESRTGSSSSGSGSAAADHLEPPSTPPADSALYRYLVANKSYDLDQQRKQRQAAVRLVSQACKEVIEKNYNGQVNCEVLHLLGSCQMGVQTADSDVDALCVGPDTMSCSRFFMELRVALEKTKKLQSAREVHDAKVPVLKLQINGVEVDLLYGPYPSSVPITPPSQIDDRSLRKFEPAVLRSISGCRDGDAILRSVPNVSHFQTVLRAVKLWAKRRGLYSNAVGFLGGFSWSVLVAYVCKNSKLYAKSAAAASGDGDLSIEERLLAEFFEVYNHWDWQQPVAITPGSARYKPGHKSDKMPIVTPTPPFNNSARNVARSTLTEMQQEFFRAFDITQASQWNSEAGLNDLLQPTNFFKDYHYYLMVEVHSLSSDEVTKWPTNFSLSLGWLESRLIALIFDLEKNPQTYARPFPGTFVNLHEVIEKEEKDKGKGKGKQQLQAKQTRETLELRSNFPFLGTCFVGLQKLPGGEFTKAEEAEAPPMPELNGPTVDFKSLFDSWRDKPNGNIVTVTPIKRAKIARMVPASFMPGKLN</sequence>
<accession>L8GG84</accession>
<evidence type="ECO:0000259" key="17">
    <source>
        <dbReference type="Pfam" id="PF04928"/>
    </source>
</evidence>
<evidence type="ECO:0000259" key="18">
    <source>
        <dbReference type="Pfam" id="PF20750"/>
    </source>
</evidence>
<dbReference type="VEuPathDB" id="AmoebaDB:ACA1_388770"/>
<evidence type="ECO:0000259" key="15">
    <source>
        <dbReference type="Pfam" id="PF04457"/>
    </source>
</evidence>
<keyword evidence="8" id="KW-0479">Metal-binding</keyword>
<evidence type="ECO:0000256" key="8">
    <source>
        <dbReference type="ARBA" id="ARBA00022723"/>
    </source>
</evidence>
<evidence type="ECO:0000256" key="5">
    <source>
        <dbReference type="ARBA" id="ARBA00012388"/>
    </source>
</evidence>
<feature type="domain" description="MJ1316 RNA cyclic group end recognition" evidence="15">
    <location>
        <begin position="38"/>
        <end position="102"/>
    </location>
</feature>
<dbReference type="CDD" id="cd09080">
    <property type="entry name" value="TDP2"/>
    <property type="match status" value="1"/>
</dbReference>
<evidence type="ECO:0000259" key="14">
    <source>
        <dbReference type="Pfam" id="PF03372"/>
    </source>
</evidence>
<dbReference type="EC" id="2.7.7.19" evidence="5"/>
<comment type="similarity">
    <text evidence="4">Belongs to the poly(A) polymerase family.</text>
</comment>
<evidence type="ECO:0000256" key="1">
    <source>
        <dbReference type="ARBA" id="ARBA00001936"/>
    </source>
</evidence>
<dbReference type="InterPro" id="IPR011068">
    <property type="entry name" value="NuclTrfase_I-like_C"/>
</dbReference>
<dbReference type="Gene3D" id="3.90.1140.10">
    <property type="entry name" value="Cyclic phosphodiesterase"/>
    <property type="match status" value="1"/>
</dbReference>
<evidence type="ECO:0000256" key="11">
    <source>
        <dbReference type="ARBA" id="ARBA00022842"/>
    </source>
</evidence>
<dbReference type="STRING" id="1257118.L8GG84"/>
<dbReference type="GO" id="GO:0006397">
    <property type="term" value="P:mRNA processing"/>
    <property type="evidence" value="ECO:0007669"/>
    <property type="project" value="UniProtKB-KW"/>
</dbReference>
<gene>
    <name evidence="19" type="ORF">ACA1_388770</name>
</gene>
<evidence type="ECO:0000256" key="10">
    <source>
        <dbReference type="ARBA" id="ARBA00022840"/>
    </source>
</evidence>
<dbReference type="InterPro" id="IPR043519">
    <property type="entry name" value="NT_sf"/>
</dbReference>
<dbReference type="GeneID" id="14911552"/>
<dbReference type="InterPro" id="IPR007012">
    <property type="entry name" value="PolA_pol_cen_dom"/>
</dbReference>
<evidence type="ECO:0000256" key="2">
    <source>
        <dbReference type="ARBA" id="ARBA00001946"/>
    </source>
</evidence>
<dbReference type="InterPro" id="IPR007010">
    <property type="entry name" value="PolA_pol_RNA-bd_dom"/>
</dbReference>
<dbReference type="Pfam" id="PF04457">
    <property type="entry name" value="MJ1316"/>
    <property type="match status" value="1"/>
</dbReference>
<dbReference type="Gene3D" id="3.30.460.10">
    <property type="entry name" value="Beta Polymerase, domain 2"/>
    <property type="match status" value="1"/>
</dbReference>
<protein>
    <recommendedName>
        <fullName evidence="5">polynucleotide adenylyltransferase</fullName>
        <ecNumber evidence="5">2.7.7.19</ecNumber>
    </recommendedName>
</protein>
<dbReference type="KEGG" id="acan:ACA1_388770"/>
<keyword evidence="11" id="KW-0460">Magnesium</keyword>
<dbReference type="OMA" id="LWDRYDA"/>
<dbReference type="SUPFAM" id="SSF55144">
    <property type="entry name" value="LigT-like"/>
    <property type="match status" value="1"/>
</dbReference>
<keyword evidence="9" id="KW-0547">Nucleotide-binding</keyword>
<name>L8GG84_ACACF</name>
<dbReference type="Gene3D" id="3.60.10.10">
    <property type="entry name" value="Endonuclease/exonuclease/phosphatase"/>
    <property type="match status" value="1"/>
</dbReference>
<feature type="compositionally biased region" description="Basic and acidic residues" evidence="13">
    <location>
        <begin position="121"/>
        <end position="142"/>
    </location>
</feature>
<dbReference type="SUPFAM" id="SSF56219">
    <property type="entry name" value="DNase I-like"/>
    <property type="match status" value="1"/>
</dbReference>
<dbReference type="InterPro" id="IPR040459">
    <property type="entry name" value="MJ1316"/>
</dbReference>